<dbReference type="AlphaFoldDB" id="A0A1F5ZST2"/>
<comment type="function">
    <text evidence="7">Functions as a peptidoglycan terminase that cleaves nascent peptidoglycan strands endolytically to terminate their elongation.</text>
</comment>
<evidence type="ECO:0000313" key="8">
    <source>
        <dbReference type="EMBL" id="OGG15520.1"/>
    </source>
</evidence>
<comment type="caution">
    <text evidence="8">The sequence shown here is derived from an EMBL/GenBank/DDBJ whole genome shotgun (WGS) entry which is preliminary data.</text>
</comment>
<evidence type="ECO:0000256" key="6">
    <source>
        <dbReference type="ARBA" id="ARBA00023316"/>
    </source>
</evidence>
<keyword evidence="2 7" id="KW-0812">Transmembrane</keyword>
<dbReference type="EMBL" id="MFJL01000024">
    <property type="protein sequence ID" value="OGG15520.1"/>
    <property type="molecule type" value="Genomic_DNA"/>
</dbReference>
<dbReference type="EC" id="4.2.2.29" evidence="7"/>
<dbReference type="PANTHER" id="PTHR30518:SF2">
    <property type="entry name" value="ENDOLYTIC MUREIN TRANSGLYCOSYLASE"/>
    <property type="match status" value="1"/>
</dbReference>
<feature type="site" description="Important for catalytic activity" evidence="7">
    <location>
        <position position="199"/>
    </location>
</feature>
<dbReference type="NCBIfam" id="TIGR00247">
    <property type="entry name" value="endolytic transglycosylase MltG"/>
    <property type="match status" value="1"/>
</dbReference>
<dbReference type="HAMAP" id="MF_02065">
    <property type="entry name" value="MltG"/>
    <property type="match status" value="1"/>
</dbReference>
<comment type="subcellular location">
    <subcellularLocation>
        <location evidence="7">Cell membrane</location>
        <topology evidence="7">Single-pass membrane protein</topology>
    </subcellularLocation>
</comment>
<gene>
    <name evidence="7" type="primary">mltG</name>
    <name evidence="8" type="ORF">A3D77_06785</name>
</gene>
<dbReference type="GO" id="GO:0009252">
    <property type="term" value="P:peptidoglycan biosynthetic process"/>
    <property type="evidence" value="ECO:0007669"/>
    <property type="project" value="UniProtKB-UniRule"/>
</dbReference>
<protein>
    <recommendedName>
        <fullName evidence="7">Endolytic murein transglycosylase</fullName>
        <ecNumber evidence="7">4.2.2.29</ecNumber>
    </recommendedName>
    <alternativeName>
        <fullName evidence="7">Peptidoglycan lytic transglycosylase</fullName>
    </alternativeName>
    <alternativeName>
        <fullName evidence="7">Peptidoglycan polymerization terminase</fullName>
    </alternativeName>
</protein>
<keyword evidence="3 7" id="KW-1133">Transmembrane helix</keyword>
<evidence type="ECO:0000256" key="3">
    <source>
        <dbReference type="ARBA" id="ARBA00022989"/>
    </source>
</evidence>
<feature type="transmembrane region" description="Helical" evidence="7">
    <location>
        <begin position="6"/>
        <end position="25"/>
    </location>
</feature>
<evidence type="ECO:0000256" key="1">
    <source>
        <dbReference type="ARBA" id="ARBA00022475"/>
    </source>
</evidence>
<keyword evidence="4 7" id="KW-0472">Membrane</keyword>
<comment type="catalytic activity">
    <reaction evidence="7">
        <text>a peptidoglycan chain = a peptidoglycan chain with N-acetyl-1,6-anhydromuramyl-[peptide] at the reducing end + a peptidoglycan chain with N-acetylglucosamine at the non-reducing end.</text>
        <dbReference type="EC" id="4.2.2.29"/>
    </reaction>
</comment>
<dbReference type="Pfam" id="PF02618">
    <property type="entry name" value="YceG"/>
    <property type="match status" value="1"/>
</dbReference>
<sequence length="316" mass="36054">MFRYILILIVLIISGLMGYFGFLISPTSLSDEKIRFVVGQDESQESILDRLQEDGFIRSKNVFLFVSSIRHFTAKIEPGAYELSKNGGIIGVSNTLFSPPYQRWVTIAPGMRKEQVGLSIQKRFGWNDAAYEEFINTAKEGYLLPETYLVNTDYSGKAAADYFMNQFQQKLDEGLYDKFLSKNIKTDTAVKIASLIERESGGDGDKKLIAGIIWNRLDKNMRLQIDATIQYVLGNENDWWPILSGKKLSSIESPYNTYLHTGLPPGAISNPSLASLNAVFDWEDTECIFYLHDHNRQIHCAITYEEHLENIERYLK</sequence>
<dbReference type="GO" id="GO:0071555">
    <property type="term" value="P:cell wall organization"/>
    <property type="evidence" value="ECO:0007669"/>
    <property type="project" value="UniProtKB-KW"/>
</dbReference>
<dbReference type="STRING" id="1798382.A3D77_06785"/>
<organism evidence="8 9">
    <name type="scientific">Candidatus Gottesmanbacteria bacterium RIFCSPHIGHO2_02_FULL_39_11</name>
    <dbReference type="NCBI Taxonomy" id="1798382"/>
    <lineage>
        <taxon>Bacteria</taxon>
        <taxon>Candidatus Gottesmaniibacteriota</taxon>
    </lineage>
</organism>
<dbReference type="Gene3D" id="3.30.1490.480">
    <property type="entry name" value="Endolytic murein transglycosylase"/>
    <property type="match status" value="1"/>
</dbReference>
<proteinExistence type="inferred from homology"/>
<dbReference type="InterPro" id="IPR003770">
    <property type="entry name" value="MLTG-like"/>
</dbReference>
<reference evidence="8 9" key="1">
    <citation type="journal article" date="2016" name="Nat. Commun.">
        <title>Thousands of microbial genomes shed light on interconnected biogeochemical processes in an aquifer system.</title>
        <authorList>
            <person name="Anantharaman K."/>
            <person name="Brown C.T."/>
            <person name="Hug L.A."/>
            <person name="Sharon I."/>
            <person name="Castelle C.J."/>
            <person name="Probst A.J."/>
            <person name="Thomas B.C."/>
            <person name="Singh A."/>
            <person name="Wilkins M.J."/>
            <person name="Karaoz U."/>
            <person name="Brodie E.L."/>
            <person name="Williams K.H."/>
            <person name="Hubbard S.S."/>
            <person name="Banfield J.F."/>
        </authorList>
    </citation>
    <scope>NUCLEOTIDE SEQUENCE [LARGE SCALE GENOMIC DNA]</scope>
</reference>
<keyword evidence="1 7" id="KW-1003">Cell membrane</keyword>
<dbReference type="GO" id="GO:0008932">
    <property type="term" value="F:lytic endotransglycosylase activity"/>
    <property type="evidence" value="ECO:0007669"/>
    <property type="project" value="UniProtKB-UniRule"/>
</dbReference>
<dbReference type="PANTHER" id="PTHR30518">
    <property type="entry name" value="ENDOLYTIC MUREIN TRANSGLYCOSYLASE"/>
    <property type="match status" value="1"/>
</dbReference>
<name>A0A1F5ZST2_9BACT</name>
<keyword evidence="6 7" id="KW-0961">Cell wall biogenesis/degradation</keyword>
<accession>A0A1F5ZST2</accession>
<keyword evidence="5 7" id="KW-0456">Lyase</keyword>
<evidence type="ECO:0000256" key="2">
    <source>
        <dbReference type="ARBA" id="ARBA00022692"/>
    </source>
</evidence>
<dbReference type="GO" id="GO:0005886">
    <property type="term" value="C:plasma membrane"/>
    <property type="evidence" value="ECO:0007669"/>
    <property type="project" value="UniProtKB-SubCell"/>
</dbReference>
<evidence type="ECO:0000256" key="5">
    <source>
        <dbReference type="ARBA" id="ARBA00023239"/>
    </source>
</evidence>
<dbReference type="Proteomes" id="UP000176923">
    <property type="component" value="Unassembled WGS sequence"/>
</dbReference>
<evidence type="ECO:0000313" key="9">
    <source>
        <dbReference type="Proteomes" id="UP000176923"/>
    </source>
</evidence>
<evidence type="ECO:0000256" key="4">
    <source>
        <dbReference type="ARBA" id="ARBA00023136"/>
    </source>
</evidence>
<comment type="similarity">
    <text evidence="7">Belongs to the transglycosylase MltG family.</text>
</comment>
<evidence type="ECO:0000256" key="7">
    <source>
        <dbReference type="HAMAP-Rule" id="MF_02065"/>
    </source>
</evidence>